<proteinExistence type="predicted"/>
<dbReference type="GeneID" id="6340137"/>
<evidence type="ECO:0000313" key="2">
    <source>
        <dbReference type="EMBL" id="KAF7576038.1"/>
    </source>
</evidence>
<protein>
    <submittedName>
        <fullName evidence="2">Gag-spuma domain containing protein</fullName>
    </submittedName>
</protein>
<feature type="compositionally biased region" description="Pro residues" evidence="1">
    <location>
        <begin position="22"/>
        <end position="31"/>
    </location>
</feature>
<comment type="caution">
    <text evidence="2">The sequence shown here is derived from an EMBL/GenBank/DDBJ whole genome shotgun (WGS) entry which is preliminary data.</text>
</comment>
<dbReference type="RefSeq" id="XP_001930360.2">
    <property type="nucleotide sequence ID" value="XM_001930325.2"/>
</dbReference>
<accession>A0A317ACR4</accession>
<reference evidence="2 3" key="1">
    <citation type="journal article" date="2018" name="BMC Genomics">
        <title>Comparative genomics of the wheat fungal pathogen Pyrenophora tritici-repentis reveals chromosomal variations and genome plasticity.</title>
        <authorList>
            <person name="Moolhuijzen P."/>
            <person name="See P.T."/>
            <person name="Hane J.K."/>
            <person name="Shi G."/>
            <person name="Liu Z."/>
            <person name="Oliver R.P."/>
            <person name="Moffat C.S."/>
        </authorList>
    </citation>
    <scope>NUCLEOTIDE SEQUENCE [LARGE SCALE GENOMIC DNA]</scope>
    <source>
        <strain evidence="2">M4</strain>
    </source>
</reference>
<dbReference type="EMBL" id="NQIK02000001">
    <property type="protein sequence ID" value="KAF7576038.1"/>
    <property type="molecule type" value="Genomic_DNA"/>
</dbReference>
<evidence type="ECO:0000313" key="3">
    <source>
        <dbReference type="Proteomes" id="UP000245464"/>
    </source>
</evidence>
<dbReference type="AlphaFoldDB" id="A0A317ACR4"/>
<dbReference type="KEGG" id="ptrr:6340137"/>
<feature type="compositionally biased region" description="Pro residues" evidence="1">
    <location>
        <begin position="1"/>
        <end position="11"/>
    </location>
</feature>
<sequence>MDHPPQPPPPRRLPKVSNQNGPIPPPPPPPQGAHVPIDKITFMRSLIAENTKTSEEPFKPCYMFFYGSLIEQ</sequence>
<name>A0A317ACR4_9PLEO</name>
<dbReference type="Proteomes" id="UP000245464">
    <property type="component" value="Chromosome 1"/>
</dbReference>
<gene>
    <name evidence="2" type="ORF">PtrM4_002780</name>
</gene>
<feature type="region of interest" description="Disordered" evidence="1">
    <location>
        <begin position="1"/>
        <end position="36"/>
    </location>
</feature>
<organism evidence="2 3">
    <name type="scientific">Pyrenophora tritici-repentis</name>
    <dbReference type="NCBI Taxonomy" id="45151"/>
    <lineage>
        <taxon>Eukaryota</taxon>
        <taxon>Fungi</taxon>
        <taxon>Dikarya</taxon>
        <taxon>Ascomycota</taxon>
        <taxon>Pezizomycotina</taxon>
        <taxon>Dothideomycetes</taxon>
        <taxon>Pleosporomycetidae</taxon>
        <taxon>Pleosporales</taxon>
        <taxon>Pleosporineae</taxon>
        <taxon>Pleosporaceae</taxon>
        <taxon>Pyrenophora</taxon>
    </lineage>
</organism>
<evidence type="ECO:0000256" key="1">
    <source>
        <dbReference type="SAM" id="MobiDB-lite"/>
    </source>
</evidence>